<dbReference type="PANTHER" id="PTHR21621:SF4">
    <property type="entry name" value="GLUTATHIONE SYNTHETASE"/>
    <property type="match status" value="1"/>
</dbReference>
<keyword evidence="4 10" id="KW-0317">Glutathione biosynthesis</keyword>
<dbReference type="Gene3D" id="3.40.50.20">
    <property type="match status" value="1"/>
</dbReference>
<keyword evidence="7 10" id="KW-0067">ATP-binding</keyword>
<dbReference type="InterPro" id="IPR011761">
    <property type="entry name" value="ATP-grasp"/>
</dbReference>
<evidence type="ECO:0000313" key="13">
    <source>
        <dbReference type="Proteomes" id="UP000295375"/>
    </source>
</evidence>
<keyword evidence="8" id="KW-0460">Magnesium</keyword>
<feature type="domain" description="ATP-grasp" evidence="11">
    <location>
        <begin position="126"/>
        <end position="311"/>
    </location>
</feature>
<dbReference type="UniPathway" id="UPA00142">
    <property type="reaction ID" value="UER00210"/>
</dbReference>
<dbReference type="InterPro" id="IPR006284">
    <property type="entry name" value="Glut_synth_pro"/>
</dbReference>
<comment type="pathway">
    <text evidence="10">Sulfur metabolism; glutathione biosynthesis; glutathione from L-cysteine and L-glutamate: step 2/2.</text>
</comment>
<evidence type="ECO:0000256" key="3">
    <source>
        <dbReference type="ARBA" id="ARBA00022598"/>
    </source>
</evidence>
<dbReference type="NCBIfam" id="TIGR01380">
    <property type="entry name" value="glut_syn"/>
    <property type="match status" value="1"/>
</dbReference>
<dbReference type="SUPFAM" id="SSF56059">
    <property type="entry name" value="Glutathione synthetase ATP-binding domain-like"/>
    <property type="match status" value="1"/>
</dbReference>
<dbReference type="AlphaFoldDB" id="A0A4R6UTH0"/>
<dbReference type="InterPro" id="IPR013815">
    <property type="entry name" value="ATP_grasp_subdomain_1"/>
</dbReference>
<name>A0A4R6UTH0_9GAMM</name>
<dbReference type="NCBIfam" id="NF003573">
    <property type="entry name" value="PRK05246.1"/>
    <property type="match status" value="1"/>
</dbReference>
<dbReference type="Gene3D" id="3.30.1490.20">
    <property type="entry name" value="ATP-grasp fold, A domain"/>
    <property type="match status" value="1"/>
</dbReference>
<evidence type="ECO:0000313" key="12">
    <source>
        <dbReference type="EMBL" id="TDQ49159.1"/>
    </source>
</evidence>
<comment type="cofactor">
    <cofactor evidence="1">
        <name>Mn(2+)</name>
        <dbReference type="ChEBI" id="CHEBI:29035"/>
    </cofactor>
</comment>
<evidence type="ECO:0000256" key="10">
    <source>
        <dbReference type="HAMAP-Rule" id="MF_00162"/>
    </source>
</evidence>
<dbReference type="GO" id="GO:0005524">
    <property type="term" value="F:ATP binding"/>
    <property type="evidence" value="ECO:0007669"/>
    <property type="project" value="UniProtKB-UniRule"/>
</dbReference>
<evidence type="ECO:0000256" key="4">
    <source>
        <dbReference type="ARBA" id="ARBA00022684"/>
    </source>
</evidence>
<reference evidence="12 13" key="1">
    <citation type="submission" date="2019-03" db="EMBL/GenBank/DDBJ databases">
        <title>Genomic Encyclopedia of Type Strains, Phase IV (KMG-IV): sequencing the most valuable type-strain genomes for metagenomic binning, comparative biology and taxonomic classification.</title>
        <authorList>
            <person name="Goeker M."/>
        </authorList>
    </citation>
    <scope>NUCLEOTIDE SEQUENCE [LARGE SCALE GENOMIC DNA]</scope>
    <source>
        <strain evidence="12 13">DSM 103792</strain>
    </source>
</reference>
<dbReference type="GO" id="GO:0046872">
    <property type="term" value="F:metal ion binding"/>
    <property type="evidence" value="ECO:0007669"/>
    <property type="project" value="UniProtKB-KW"/>
</dbReference>
<dbReference type="EMBL" id="SNYM01000005">
    <property type="protein sequence ID" value="TDQ49159.1"/>
    <property type="molecule type" value="Genomic_DNA"/>
</dbReference>
<dbReference type="GO" id="GO:0005737">
    <property type="term" value="C:cytoplasm"/>
    <property type="evidence" value="ECO:0007669"/>
    <property type="project" value="TreeGrafter"/>
</dbReference>
<protein>
    <recommendedName>
        <fullName evidence="10">Glutathione synthetase</fullName>
        <ecNumber evidence="10">6.3.2.3</ecNumber>
    </recommendedName>
    <alternativeName>
        <fullName evidence="10">GSH synthetase</fullName>
        <shortName evidence="10">GSH-S</shortName>
        <shortName evidence="10">GSHase</shortName>
    </alternativeName>
    <alternativeName>
        <fullName evidence="10">Glutathione synthase</fullName>
    </alternativeName>
</protein>
<keyword evidence="13" id="KW-1185">Reference proteome</keyword>
<evidence type="ECO:0000256" key="9">
    <source>
        <dbReference type="ARBA" id="ARBA00023211"/>
    </source>
</evidence>
<dbReference type="Pfam" id="PF02955">
    <property type="entry name" value="GSH-S_ATP"/>
    <property type="match status" value="1"/>
</dbReference>
<dbReference type="InterPro" id="IPR004218">
    <property type="entry name" value="GSHS_ATP-bd"/>
</dbReference>
<accession>A0A4R6UTH0</accession>
<organism evidence="12 13">
    <name type="scientific">Permianibacter aggregans</name>
    <dbReference type="NCBI Taxonomy" id="1510150"/>
    <lineage>
        <taxon>Bacteria</taxon>
        <taxon>Pseudomonadati</taxon>
        <taxon>Pseudomonadota</taxon>
        <taxon>Gammaproteobacteria</taxon>
        <taxon>Pseudomonadales</taxon>
        <taxon>Pseudomonadaceae</taxon>
        <taxon>Permianibacter</taxon>
    </lineage>
</organism>
<gene>
    <name evidence="10" type="primary">gshB</name>
    <name evidence="12" type="ORF">EV696_105133</name>
</gene>
<keyword evidence="6 10" id="KW-0547">Nucleotide-binding</keyword>
<evidence type="ECO:0000256" key="6">
    <source>
        <dbReference type="ARBA" id="ARBA00022741"/>
    </source>
</evidence>
<comment type="cofactor">
    <cofactor evidence="2">
        <name>Mg(2+)</name>
        <dbReference type="ChEBI" id="CHEBI:18420"/>
    </cofactor>
</comment>
<evidence type="ECO:0000256" key="8">
    <source>
        <dbReference type="ARBA" id="ARBA00022842"/>
    </source>
</evidence>
<comment type="similarity">
    <text evidence="10">Belongs to the prokaryotic GSH synthase family.</text>
</comment>
<dbReference type="Gene3D" id="3.30.470.20">
    <property type="entry name" value="ATP-grasp fold, B domain"/>
    <property type="match status" value="1"/>
</dbReference>
<evidence type="ECO:0000256" key="5">
    <source>
        <dbReference type="ARBA" id="ARBA00022723"/>
    </source>
</evidence>
<dbReference type="Proteomes" id="UP000295375">
    <property type="component" value="Unassembled WGS sequence"/>
</dbReference>
<proteinExistence type="inferred from homology"/>
<evidence type="ECO:0000256" key="2">
    <source>
        <dbReference type="ARBA" id="ARBA00001946"/>
    </source>
</evidence>
<evidence type="ECO:0000256" key="7">
    <source>
        <dbReference type="ARBA" id="ARBA00022840"/>
    </source>
</evidence>
<keyword evidence="3 10" id="KW-0436">Ligase</keyword>
<dbReference type="SUPFAM" id="SSF52440">
    <property type="entry name" value="PreATP-grasp domain"/>
    <property type="match status" value="1"/>
</dbReference>
<dbReference type="PANTHER" id="PTHR21621">
    <property type="entry name" value="RIBOSOMAL PROTEIN S6 MODIFICATION PROTEIN"/>
    <property type="match status" value="1"/>
</dbReference>
<dbReference type="HAMAP" id="MF_00162">
    <property type="entry name" value="GSH_S"/>
    <property type="match status" value="1"/>
</dbReference>
<dbReference type="PROSITE" id="PS50975">
    <property type="entry name" value="ATP_GRASP"/>
    <property type="match status" value="1"/>
</dbReference>
<comment type="catalytic activity">
    <reaction evidence="10">
        <text>gamma-L-glutamyl-L-cysteine + glycine + ATP = glutathione + ADP + phosphate + H(+)</text>
        <dbReference type="Rhea" id="RHEA:13557"/>
        <dbReference type="ChEBI" id="CHEBI:15378"/>
        <dbReference type="ChEBI" id="CHEBI:30616"/>
        <dbReference type="ChEBI" id="CHEBI:43474"/>
        <dbReference type="ChEBI" id="CHEBI:57305"/>
        <dbReference type="ChEBI" id="CHEBI:57925"/>
        <dbReference type="ChEBI" id="CHEBI:58173"/>
        <dbReference type="ChEBI" id="CHEBI:456216"/>
        <dbReference type="EC" id="6.3.2.3"/>
    </reaction>
</comment>
<dbReference type="InterPro" id="IPR016185">
    <property type="entry name" value="PreATP-grasp_dom_sf"/>
</dbReference>
<keyword evidence="9" id="KW-0464">Manganese</keyword>
<sequence>MPRQLAMVMDPIDLITPYKDTSFALLLAAQARGERLQVLTQGDLYLRDGKVFGRAIEVRVHDRDQVWFEAIGDSDGELSRFDYLLMRKDPPFDQEFLYSTYLLELAAAQGLRVINDPRSIRDCNEKLFAAWFPSLTPTTLVTRDIKRLRAFLLELQHIVVKPLDGMGGRGVFVLKVGDPNITGILETLTNGGTQMIMAQRYLPEIADGDKRILILNGQVIDHCLARIPLAGESRGNLAAGGRGIVQPLSKRDQELAEQIAPELMKRGLRFVGLDVIGDYVTEINVTSPTCLREIAKATGRDLAGEFLAGLW</sequence>
<dbReference type="InterPro" id="IPR004215">
    <property type="entry name" value="GSHS_N"/>
</dbReference>
<dbReference type="GO" id="GO:0004363">
    <property type="term" value="F:glutathione synthase activity"/>
    <property type="evidence" value="ECO:0007669"/>
    <property type="project" value="UniProtKB-UniRule"/>
</dbReference>
<keyword evidence="5" id="KW-0479">Metal-binding</keyword>
<dbReference type="EC" id="6.3.2.3" evidence="10"/>
<dbReference type="RefSeq" id="WP_133589532.1">
    <property type="nucleotide sequence ID" value="NZ_CP037953.1"/>
</dbReference>
<dbReference type="OrthoDB" id="9785415at2"/>
<evidence type="ECO:0000256" key="1">
    <source>
        <dbReference type="ARBA" id="ARBA00001936"/>
    </source>
</evidence>
<comment type="caution">
    <text evidence="12">The sequence shown here is derived from an EMBL/GenBank/DDBJ whole genome shotgun (WGS) entry which is preliminary data.</text>
</comment>
<dbReference type="Pfam" id="PF02951">
    <property type="entry name" value="GSH-S_N"/>
    <property type="match status" value="1"/>
</dbReference>
<evidence type="ECO:0000259" key="11">
    <source>
        <dbReference type="PROSITE" id="PS50975"/>
    </source>
</evidence>